<dbReference type="SUPFAM" id="SSF55073">
    <property type="entry name" value="Nucleotide cyclase"/>
    <property type="match status" value="1"/>
</dbReference>
<name>A0ABY7V5J2_9DEIO</name>
<dbReference type="Proteomes" id="UP001217044">
    <property type="component" value="Chromosome"/>
</dbReference>
<keyword evidence="4" id="KW-1185">Reference proteome</keyword>
<dbReference type="InterPro" id="IPR043128">
    <property type="entry name" value="Rev_trsase/Diguanyl_cyclase"/>
</dbReference>
<dbReference type="SMART" id="SM00267">
    <property type="entry name" value="GGDEF"/>
    <property type="match status" value="1"/>
</dbReference>
<dbReference type="Pfam" id="PF00990">
    <property type="entry name" value="GGDEF"/>
    <property type="match status" value="1"/>
</dbReference>
<protein>
    <submittedName>
        <fullName evidence="3">GGDEF domain-containing protein</fullName>
    </submittedName>
</protein>
<dbReference type="InterPro" id="IPR050469">
    <property type="entry name" value="Diguanylate_Cyclase"/>
</dbReference>
<feature type="region of interest" description="Disordered" evidence="1">
    <location>
        <begin position="247"/>
        <end position="281"/>
    </location>
</feature>
<feature type="compositionally biased region" description="Basic and acidic residues" evidence="1">
    <location>
        <begin position="258"/>
        <end position="267"/>
    </location>
</feature>
<gene>
    <name evidence="3" type="ORF">M8445_02760</name>
</gene>
<dbReference type="RefSeq" id="WP_273989496.1">
    <property type="nucleotide sequence ID" value="NZ_BAABQT010000006.1"/>
</dbReference>
<dbReference type="EMBL" id="CP115165">
    <property type="protein sequence ID" value="WDA59152.1"/>
    <property type="molecule type" value="Genomic_DNA"/>
</dbReference>
<accession>A0ABY7V5J2</accession>
<dbReference type="PANTHER" id="PTHR45138">
    <property type="entry name" value="REGULATORY COMPONENTS OF SENSORY TRANSDUCTION SYSTEM"/>
    <property type="match status" value="1"/>
</dbReference>
<proteinExistence type="predicted"/>
<evidence type="ECO:0000313" key="4">
    <source>
        <dbReference type="Proteomes" id="UP001217044"/>
    </source>
</evidence>
<evidence type="ECO:0000313" key="3">
    <source>
        <dbReference type="EMBL" id="WDA59152.1"/>
    </source>
</evidence>
<sequence>MNLDNDLFQHLPVPAVQWAATCGGRARQNPAFGRAFAPGTLSVPLPHWTDGVHLTHLQASSGEYRVCRVTLSTLPCQDRVAIIEDVHAYHLDPLTGLLDRRAMMLDAGQRPPCPTATLALLDVDRLGQVNDLLGHAAGDRVLRLLGDLLGRAASAGGAHAYRLGGDEFVICAPHPLTDTHLGGLQVRYRDALRALGIPSGSFSYGLAHAPQHGETLDDLLAHADTQLGRQKRDRRGGLAAQFERLMQAGRAPRPGAAHRADCSRASDGRTSNESAVPADPRDQIRAVRGYHRALL</sequence>
<dbReference type="Gene3D" id="3.30.70.270">
    <property type="match status" value="1"/>
</dbReference>
<dbReference type="InterPro" id="IPR000160">
    <property type="entry name" value="GGDEF_dom"/>
</dbReference>
<dbReference type="PROSITE" id="PS50887">
    <property type="entry name" value="GGDEF"/>
    <property type="match status" value="1"/>
</dbReference>
<organism evidence="3 4">
    <name type="scientific">Deinococcus aquaticus</name>
    <dbReference type="NCBI Taxonomy" id="328692"/>
    <lineage>
        <taxon>Bacteria</taxon>
        <taxon>Thermotogati</taxon>
        <taxon>Deinococcota</taxon>
        <taxon>Deinococci</taxon>
        <taxon>Deinococcales</taxon>
        <taxon>Deinococcaceae</taxon>
        <taxon>Deinococcus</taxon>
    </lineage>
</organism>
<dbReference type="PANTHER" id="PTHR45138:SF9">
    <property type="entry name" value="DIGUANYLATE CYCLASE DGCM-RELATED"/>
    <property type="match status" value="1"/>
</dbReference>
<evidence type="ECO:0000259" key="2">
    <source>
        <dbReference type="PROSITE" id="PS50887"/>
    </source>
</evidence>
<feature type="domain" description="GGDEF" evidence="2">
    <location>
        <begin position="114"/>
        <end position="245"/>
    </location>
</feature>
<feature type="compositionally biased region" description="Low complexity" evidence="1">
    <location>
        <begin position="248"/>
        <end position="257"/>
    </location>
</feature>
<dbReference type="CDD" id="cd01949">
    <property type="entry name" value="GGDEF"/>
    <property type="match status" value="1"/>
</dbReference>
<dbReference type="InterPro" id="IPR029787">
    <property type="entry name" value="Nucleotide_cyclase"/>
</dbReference>
<evidence type="ECO:0000256" key="1">
    <source>
        <dbReference type="SAM" id="MobiDB-lite"/>
    </source>
</evidence>
<dbReference type="NCBIfam" id="TIGR00254">
    <property type="entry name" value="GGDEF"/>
    <property type="match status" value="1"/>
</dbReference>
<reference evidence="3 4" key="1">
    <citation type="submission" date="2022-12" db="EMBL/GenBank/DDBJ databases">
        <title>Genome Sequence of Deinococcus aquaticus Type Strain PB314.</title>
        <authorList>
            <person name="Albert C."/>
            <person name="Hill J."/>
            <person name="Boren L."/>
            <person name="Scholz-Ng S."/>
            <person name="Fatema N."/>
            <person name="Grosso R."/>
            <person name="Soboslay E."/>
            <person name="Tuohy J."/>
        </authorList>
    </citation>
    <scope>NUCLEOTIDE SEQUENCE [LARGE SCALE GENOMIC DNA]</scope>
    <source>
        <strain evidence="3 4">PB-314</strain>
    </source>
</reference>